<dbReference type="InterPro" id="IPR026960">
    <property type="entry name" value="RVT-Znf"/>
</dbReference>
<evidence type="ECO:0000313" key="5">
    <source>
        <dbReference type="Proteomes" id="UP001054252"/>
    </source>
</evidence>
<dbReference type="InterPro" id="IPR036691">
    <property type="entry name" value="Endo/exonu/phosph_ase_sf"/>
</dbReference>
<dbReference type="Pfam" id="PF03372">
    <property type="entry name" value="Exo_endo_phos"/>
    <property type="match status" value="1"/>
</dbReference>
<keyword evidence="5" id="KW-1185">Reference proteome</keyword>
<feature type="domain" description="Endonuclease/exonuclease/phosphatase" evidence="2">
    <location>
        <begin position="3"/>
        <end position="221"/>
    </location>
</feature>
<dbReference type="EMBL" id="BPVZ01000042">
    <property type="protein sequence ID" value="GKV15133.1"/>
    <property type="molecule type" value="Genomic_DNA"/>
</dbReference>
<evidence type="ECO:0008006" key="6">
    <source>
        <dbReference type="Google" id="ProtNLM"/>
    </source>
</evidence>
<dbReference type="PANTHER" id="PTHR33116:SF86">
    <property type="entry name" value="REVERSE TRANSCRIPTASE DOMAIN-CONTAINING PROTEIN"/>
    <property type="match status" value="1"/>
</dbReference>
<name>A0AAV5JRM9_9ROSI</name>
<protein>
    <recommendedName>
        <fullName evidence="6">Reverse transcriptase domain-containing protein</fullName>
    </recommendedName>
</protein>
<proteinExistence type="predicted"/>
<dbReference type="InterPro" id="IPR005135">
    <property type="entry name" value="Endo/exonuclease/phosphatase"/>
</dbReference>
<dbReference type="InterPro" id="IPR000477">
    <property type="entry name" value="RT_dom"/>
</dbReference>
<dbReference type="SUPFAM" id="SSF56219">
    <property type="entry name" value="DNase I-like"/>
    <property type="match status" value="1"/>
</dbReference>
<dbReference type="Pfam" id="PF00078">
    <property type="entry name" value="RVT_1"/>
    <property type="match status" value="1"/>
</dbReference>
<evidence type="ECO:0000259" key="3">
    <source>
        <dbReference type="Pfam" id="PF13966"/>
    </source>
</evidence>
<feature type="domain" description="Reverse transcriptase zinc-binding" evidence="3">
    <location>
        <begin position="862"/>
        <end position="956"/>
    </location>
</feature>
<dbReference type="SUPFAM" id="SSF56672">
    <property type="entry name" value="DNA/RNA polymerases"/>
    <property type="match status" value="1"/>
</dbReference>
<evidence type="ECO:0000259" key="2">
    <source>
        <dbReference type="Pfam" id="PF03372"/>
    </source>
</evidence>
<dbReference type="InterPro" id="IPR043502">
    <property type="entry name" value="DNA/RNA_pol_sf"/>
</dbReference>
<sequence length="996" mass="114081">MLAWNCRGLGEVSAISELKKLCFQHKPSIIFLSKTKRTATEMNLIRIDLGFEHCFAVDCVGRGGGLALLWTEEFTLQPSSASQSHIDVELVDPRGRPWRLTGFYGRPEVARREESWTLLKSIKAASTLPWLCLGDFNEILRQSKKEGGNPRPSRQMDAFAEAINYCAFKELGFKGPRFTFMRKIHGDLIKERLDRVLMNSEWLDMFLGAFSHHLLALRSDHAPILVMADTKIGRCRNPPAKLFRFENFWIKDPECEEKIKEGWKAGRGNMNMSQVLSKIASCGSLLTEWSQAKFGNIPERIKHLQQELLHIRNGSAQDNSLGTMEALEKELNNWQRKEEVLWKQRSRVQWLKEGDRNTAYFHNRASARRKKNHIAALMDDNGTSISDRTGIEAICIKYFKNLFTSRYSGPNRKILHALEGRISPLMATFLDRDFTREDITAAALEFLNKGSMEKDINLTHIVLIPKVKCLSSMKDLRPISLCNVLYKVISKVLTNRLKSILPQIISNNQSAFVPGRLIYNNVTVAFEAIHHLKHKRVGHRGDMAVKLDLSKAFDRVEWNFLEDIMRAMGFPDKWINHVMMCVRTVNLLFGKASEREAQKLLEILKEYEQVSGQQINLDKSSIFFSSNTPPAMQHQVMQTLNISQVITDDKYLGLPLIIGRKKSICFDSIRERVWSKIKGWETKLLSRAGREILIKAVRLGGLGFRDLGAFNLATLARQSWRMMHDKTTLCYQVLKAKYFPDGDLMGATMKTNASMVWRGVIAGLGILKMGSTWRIGSGRDVRIWRDNWLPSGAIPQPQIALVHHNLDDRVSDLIDEDRGCWKEAAVRHSFRAEDAEAILHIPISRRCSIDRLIWLGTNNGKFTVKSAYKYAWQLVFGSEHHDHDQVLLPIWKAVWFLNVPPKIKHVLWRIIWENLPYRDILLSRGIDVEPGCGICNTTEESYFHLFFDCEWSKKVWNGVLPTTSWHSIQHNSFLDDFLASFLATSAANHEIVAVTL</sequence>
<evidence type="ECO:0000259" key="1">
    <source>
        <dbReference type="Pfam" id="PF00078"/>
    </source>
</evidence>
<gene>
    <name evidence="4" type="ORF">SLEP1_g25935</name>
</gene>
<comment type="caution">
    <text evidence="4">The sequence shown here is derived from an EMBL/GenBank/DDBJ whole genome shotgun (WGS) entry which is preliminary data.</text>
</comment>
<dbReference type="Proteomes" id="UP001054252">
    <property type="component" value="Unassembled WGS sequence"/>
</dbReference>
<reference evidence="4 5" key="1">
    <citation type="journal article" date="2021" name="Commun. Biol.">
        <title>The genome of Shorea leprosula (Dipterocarpaceae) highlights the ecological relevance of drought in aseasonal tropical rainforests.</title>
        <authorList>
            <person name="Ng K.K.S."/>
            <person name="Kobayashi M.J."/>
            <person name="Fawcett J.A."/>
            <person name="Hatakeyama M."/>
            <person name="Paape T."/>
            <person name="Ng C.H."/>
            <person name="Ang C.C."/>
            <person name="Tnah L.H."/>
            <person name="Lee C.T."/>
            <person name="Nishiyama T."/>
            <person name="Sese J."/>
            <person name="O'Brien M.J."/>
            <person name="Copetti D."/>
            <person name="Mohd Noor M.I."/>
            <person name="Ong R.C."/>
            <person name="Putra M."/>
            <person name="Sireger I.Z."/>
            <person name="Indrioko S."/>
            <person name="Kosugi Y."/>
            <person name="Izuno A."/>
            <person name="Isagi Y."/>
            <person name="Lee S.L."/>
            <person name="Shimizu K.K."/>
        </authorList>
    </citation>
    <scope>NUCLEOTIDE SEQUENCE [LARGE SCALE GENOMIC DNA]</scope>
    <source>
        <strain evidence="4">214</strain>
    </source>
</reference>
<dbReference type="Pfam" id="PF13966">
    <property type="entry name" value="zf-RVT"/>
    <property type="match status" value="1"/>
</dbReference>
<evidence type="ECO:0000313" key="4">
    <source>
        <dbReference type="EMBL" id="GKV15133.1"/>
    </source>
</evidence>
<organism evidence="4 5">
    <name type="scientific">Rubroshorea leprosula</name>
    <dbReference type="NCBI Taxonomy" id="152421"/>
    <lineage>
        <taxon>Eukaryota</taxon>
        <taxon>Viridiplantae</taxon>
        <taxon>Streptophyta</taxon>
        <taxon>Embryophyta</taxon>
        <taxon>Tracheophyta</taxon>
        <taxon>Spermatophyta</taxon>
        <taxon>Magnoliopsida</taxon>
        <taxon>eudicotyledons</taxon>
        <taxon>Gunneridae</taxon>
        <taxon>Pentapetalae</taxon>
        <taxon>rosids</taxon>
        <taxon>malvids</taxon>
        <taxon>Malvales</taxon>
        <taxon>Dipterocarpaceae</taxon>
        <taxon>Rubroshorea</taxon>
    </lineage>
</organism>
<dbReference type="Gene3D" id="3.60.10.10">
    <property type="entry name" value="Endonuclease/exonuclease/phosphatase"/>
    <property type="match status" value="1"/>
</dbReference>
<dbReference type="PANTHER" id="PTHR33116">
    <property type="entry name" value="REVERSE TRANSCRIPTASE ZINC-BINDING DOMAIN-CONTAINING PROTEIN-RELATED-RELATED"/>
    <property type="match status" value="1"/>
</dbReference>
<dbReference type="AlphaFoldDB" id="A0AAV5JRM9"/>
<feature type="domain" description="Reverse transcriptase" evidence="1">
    <location>
        <begin position="464"/>
        <end position="583"/>
    </location>
</feature>
<dbReference type="GO" id="GO:0003824">
    <property type="term" value="F:catalytic activity"/>
    <property type="evidence" value="ECO:0007669"/>
    <property type="project" value="InterPro"/>
</dbReference>
<accession>A0AAV5JRM9</accession>
<dbReference type="CDD" id="cd01650">
    <property type="entry name" value="RT_nLTR_like"/>
    <property type="match status" value="1"/>
</dbReference>